<proteinExistence type="predicted"/>
<dbReference type="Gene3D" id="3.30.710.10">
    <property type="entry name" value="Potassium Channel Kv1.1, Chain A"/>
    <property type="match status" value="1"/>
</dbReference>
<accession>A0A0C3QGU5</accession>
<dbReference type="PROSITE" id="PS50097">
    <property type="entry name" value="BTB"/>
    <property type="match status" value="1"/>
</dbReference>
<dbReference type="InterPro" id="IPR011333">
    <property type="entry name" value="SKP1/BTB/POZ_sf"/>
</dbReference>
<organism evidence="2 3">
    <name type="scientific">Tulasnella calospora MUT 4182</name>
    <dbReference type="NCBI Taxonomy" id="1051891"/>
    <lineage>
        <taxon>Eukaryota</taxon>
        <taxon>Fungi</taxon>
        <taxon>Dikarya</taxon>
        <taxon>Basidiomycota</taxon>
        <taxon>Agaricomycotina</taxon>
        <taxon>Agaricomycetes</taxon>
        <taxon>Cantharellales</taxon>
        <taxon>Tulasnellaceae</taxon>
        <taxon>Tulasnella</taxon>
    </lineage>
</organism>
<name>A0A0C3QGU5_9AGAM</name>
<evidence type="ECO:0000259" key="1">
    <source>
        <dbReference type="PROSITE" id="PS50097"/>
    </source>
</evidence>
<keyword evidence="3" id="KW-1185">Reference proteome</keyword>
<dbReference type="EMBL" id="KN823038">
    <property type="protein sequence ID" value="KIO25651.1"/>
    <property type="molecule type" value="Genomic_DNA"/>
</dbReference>
<dbReference type="HOGENOM" id="CLU_033082_2_0_1"/>
<gene>
    <name evidence="2" type="ORF">M407DRAFT_8299</name>
</gene>
<reference evidence="2 3" key="1">
    <citation type="submission" date="2014-04" db="EMBL/GenBank/DDBJ databases">
        <authorList>
            <consortium name="DOE Joint Genome Institute"/>
            <person name="Kuo A."/>
            <person name="Girlanda M."/>
            <person name="Perotto S."/>
            <person name="Kohler A."/>
            <person name="Nagy L.G."/>
            <person name="Floudas D."/>
            <person name="Copeland A."/>
            <person name="Barry K.W."/>
            <person name="Cichocki N."/>
            <person name="Veneault-Fourrey C."/>
            <person name="LaButti K."/>
            <person name="Lindquist E.A."/>
            <person name="Lipzen A."/>
            <person name="Lundell T."/>
            <person name="Morin E."/>
            <person name="Murat C."/>
            <person name="Sun H."/>
            <person name="Tunlid A."/>
            <person name="Henrissat B."/>
            <person name="Grigoriev I.V."/>
            <person name="Hibbett D.S."/>
            <person name="Martin F."/>
            <person name="Nordberg H.P."/>
            <person name="Cantor M.N."/>
            <person name="Hua S.X."/>
        </authorList>
    </citation>
    <scope>NUCLEOTIDE SEQUENCE [LARGE SCALE GENOMIC DNA]</scope>
    <source>
        <strain evidence="2 3">MUT 4182</strain>
    </source>
</reference>
<protein>
    <recommendedName>
        <fullName evidence="1">BTB domain-containing protein</fullName>
    </recommendedName>
</protein>
<sequence>MAYTKDQILGDSTEKPEVGTDTKVIIGGREYAKHPSHWYEDGNVGFLVEGTAFLIHRGVISRKSPVIKTLVDSSSILLPDDAVPPYEQSHLTSPQGVTFVKLGVDDRAIDFSRVLDFIYPNVLPSTPAPQWSTVDVMGLVRFTNKYLIQDLKTWAVSKLESNHLLVLKDRLVTGTLKATYSNDPGFCVDIIQFSLQCQVSQFLPLAFYALATMEWSNHPPDAALCLDRLSSADRCRIIEGRSALTKAVKEKGSNMYENGLTEERCPEGKEACHDVWHELWSNPQYRWMNLLLHPLEELEFILVEAENESLCVECYTELQTETREFRGELMSRLTKFFRLE</sequence>
<feature type="domain" description="BTB" evidence="1">
    <location>
        <begin position="42"/>
        <end position="127"/>
    </location>
</feature>
<dbReference type="AlphaFoldDB" id="A0A0C3QGU5"/>
<evidence type="ECO:0000313" key="3">
    <source>
        <dbReference type="Proteomes" id="UP000054248"/>
    </source>
</evidence>
<dbReference type="OrthoDB" id="3210206at2759"/>
<dbReference type="Proteomes" id="UP000054248">
    <property type="component" value="Unassembled WGS sequence"/>
</dbReference>
<dbReference type="InterPro" id="IPR000210">
    <property type="entry name" value="BTB/POZ_dom"/>
</dbReference>
<reference evidence="3" key="2">
    <citation type="submission" date="2015-01" db="EMBL/GenBank/DDBJ databases">
        <title>Evolutionary Origins and Diversification of the Mycorrhizal Mutualists.</title>
        <authorList>
            <consortium name="DOE Joint Genome Institute"/>
            <consortium name="Mycorrhizal Genomics Consortium"/>
            <person name="Kohler A."/>
            <person name="Kuo A."/>
            <person name="Nagy L.G."/>
            <person name="Floudas D."/>
            <person name="Copeland A."/>
            <person name="Barry K.W."/>
            <person name="Cichocki N."/>
            <person name="Veneault-Fourrey C."/>
            <person name="LaButti K."/>
            <person name="Lindquist E.A."/>
            <person name="Lipzen A."/>
            <person name="Lundell T."/>
            <person name="Morin E."/>
            <person name="Murat C."/>
            <person name="Riley R."/>
            <person name="Ohm R."/>
            <person name="Sun H."/>
            <person name="Tunlid A."/>
            <person name="Henrissat B."/>
            <person name="Grigoriev I.V."/>
            <person name="Hibbett D.S."/>
            <person name="Martin F."/>
        </authorList>
    </citation>
    <scope>NUCLEOTIDE SEQUENCE [LARGE SCALE GENOMIC DNA]</scope>
    <source>
        <strain evidence="3">MUT 4182</strain>
    </source>
</reference>
<evidence type="ECO:0000313" key="2">
    <source>
        <dbReference type="EMBL" id="KIO25651.1"/>
    </source>
</evidence>